<dbReference type="Proteomes" id="UP000235023">
    <property type="component" value="Unassembled WGS sequence"/>
</dbReference>
<evidence type="ECO:0000313" key="2">
    <source>
        <dbReference type="EMBL" id="PLN76216.1"/>
    </source>
</evidence>
<feature type="domain" description="F-box" evidence="1">
    <location>
        <begin position="3"/>
        <end position="45"/>
    </location>
</feature>
<dbReference type="CDD" id="cd09917">
    <property type="entry name" value="F-box_SF"/>
    <property type="match status" value="1"/>
</dbReference>
<dbReference type="EMBL" id="KZ559624">
    <property type="protein sequence ID" value="PLN76216.1"/>
    <property type="molecule type" value="Genomic_DNA"/>
</dbReference>
<reference evidence="3" key="1">
    <citation type="submission" date="2017-12" db="EMBL/GenBank/DDBJ databases">
        <authorList>
            <consortium name="DOE Joint Genome Institute"/>
            <person name="Mondo S.J."/>
            <person name="Kjaerbolling I."/>
            <person name="Vesth T.C."/>
            <person name="Frisvad J.C."/>
            <person name="Nybo J.L."/>
            <person name="Theobald S."/>
            <person name="Kuo A."/>
            <person name="Bowyer P."/>
            <person name="Matsuda Y."/>
            <person name="Lyhne E.K."/>
            <person name="Kogle M.E."/>
            <person name="Clum A."/>
            <person name="Lipzen A."/>
            <person name="Salamov A."/>
            <person name="Ngan C.Y."/>
            <person name="Daum C."/>
            <person name="Chiniquy J."/>
            <person name="Barry K."/>
            <person name="LaButti K."/>
            <person name="Haridas S."/>
            <person name="Simmons B.A."/>
            <person name="Magnuson J.K."/>
            <person name="Mortensen U.H."/>
            <person name="Larsen T.O."/>
            <person name="Grigoriev I.V."/>
            <person name="Baker S.E."/>
            <person name="Andersen M.R."/>
            <person name="Nordberg H.P."/>
            <person name="Cantor M.N."/>
            <person name="Hua S.X."/>
        </authorList>
    </citation>
    <scope>NUCLEOTIDE SEQUENCE [LARGE SCALE GENOMIC DNA]</scope>
    <source>
        <strain evidence="3">IBT 19404</strain>
    </source>
</reference>
<name>A0A2J5HGX6_9EURO</name>
<evidence type="ECO:0000313" key="3">
    <source>
        <dbReference type="Proteomes" id="UP000235023"/>
    </source>
</evidence>
<accession>A0A2J5HGX6</accession>
<dbReference type="SUPFAM" id="SSF81383">
    <property type="entry name" value="F-box domain"/>
    <property type="match status" value="1"/>
</dbReference>
<sequence>MASQLPPDILHQIVECLYDDVVSLRSAMRVNKTWAEHAISILWEKPPVSALAAVTADRRQRYARQICELDFQGDRDGQKHAHFRALSFPRLRRVIIDLFRPCRDQKLWVGQYIQPALEDFTFYGVQPEEDILTRLESCVRLRKLVINYPIDGMNAARLLEFFEKRKSVTDIVLPALVSDVVNNQLVAYLARRPGLKTLELGRPLTHRDLTTALEGPHPFPNIVTLDLVVDSKAVAPLAEAVGSIRSLTLLIRDSDYGVLPPLGTLVELRLLDVALEGEMLVSAEDLLALRGLRHLESFKIYLPEDLGSHPLTDQDVTKMWAGWRRLKYLELYVNCSLSVAALIDLAEKCPGLVGCEMPGSFDLQAWSEIPLALFPNLKHFVIDAAHVGYFYEGPIMERAGKLVSLIIRHAPRLEELHLRDRTPLDKKVVSMFQKRTGQIYNA</sequence>
<evidence type="ECO:0000259" key="1">
    <source>
        <dbReference type="Pfam" id="PF12937"/>
    </source>
</evidence>
<dbReference type="SUPFAM" id="SSF52047">
    <property type="entry name" value="RNI-like"/>
    <property type="match status" value="1"/>
</dbReference>
<dbReference type="Gene3D" id="3.80.10.10">
    <property type="entry name" value="Ribonuclease Inhibitor"/>
    <property type="match status" value="1"/>
</dbReference>
<gene>
    <name evidence="2" type="ORF">BDW42DRAFT_197295</name>
</gene>
<dbReference type="OrthoDB" id="2305901at2759"/>
<dbReference type="InterPro" id="IPR036047">
    <property type="entry name" value="F-box-like_dom_sf"/>
</dbReference>
<dbReference type="InterPro" id="IPR001810">
    <property type="entry name" value="F-box_dom"/>
</dbReference>
<dbReference type="InterPro" id="IPR032675">
    <property type="entry name" value="LRR_dom_sf"/>
</dbReference>
<dbReference type="Pfam" id="PF12937">
    <property type="entry name" value="F-box-like"/>
    <property type="match status" value="1"/>
</dbReference>
<protein>
    <recommendedName>
        <fullName evidence="1">F-box domain-containing protein</fullName>
    </recommendedName>
</protein>
<keyword evidence="3" id="KW-1185">Reference proteome</keyword>
<organism evidence="2 3">
    <name type="scientific">Aspergillus taichungensis</name>
    <dbReference type="NCBI Taxonomy" id="482145"/>
    <lineage>
        <taxon>Eukaryota</taxon>
        <taxon>Fungi</taxon>
        <taxon>Dikarya</taxon>
        <taxon>Ascomycota</taxon>
        <taxon>Pezizomycotina</taxon>
        <taxon>Eurotiomycetes</taxon>
        <taxon>Eurotiomycetidae</taxon>
        <taxon>Eurotiales</taxon>
        <taxon>Aspergillaceae</taxon>
        <taxon>Aspergillus</taxon>
        <taxon>Aspergillus subgen. Circumdati</taxon>
    </lineage>
</organism>
<proteinExistence type="predicted"/>
<dbReference type="AlphaFoldDB" id="A0A2J5HGX6"/>